<dbReference type="EMBL" id="JAIWYP010000005">
    <property type="protein sequence ID" value="KAH3818426.1"/>
    <property type="molecule type" value="Genomic_DNA"/>
</dbReference>
<dbReference type="Proteomes" id="UP000828390">
    <property type="component" value="Unassembled WGS sequence"/>
</dbReference>
<sequence>MDPHERWIHMSVLEKEPVSQDRERAQLEAQISALGADVAQLDDLLPQFAKPLFPKRLLLQPNPVVTGMPNPSDFASSVSAPPQLFGLPKGRSAVAIGSRKRSPDNITFEAPSTVLFLPRMRRRVIDGYGMPALFNVTSKEYTKPHCVSNGPLAPNGLPVPIQSTITIPIPSNAPVFNNLPGPSNPHDPSLPTKQQDRDVLTKLPKSLLYDGQSNWFVFQTKFERYARVQDWSDAECADCLGWCLTGKAVDFYALLTEGRGTVLYAELMQRLEERFGAKELPATAQGRFQVAHQASGESLEDWSDAGN</sequence>
<reference evidence="1" key="2">
    <citation type="submission" date="2020-11" db="EMBL/GenBank/DDBJ databases">
        <authorList>
            <person name="McCartney M.A."/>
            <person name="Auch B."/>
            <person name="Kono T."/>
            <person name="Mallez S."/>
            <person name="Becker A."/>
            <person name="Gohl D.M."/>
            <person name="Silverstein K.A.T."/>
            <person name="Koren S."/>
            <person name="Bechman K.B."/>
            <person name="Herman A."/>
            <person name="Abrahante J.E."/>
            <person name="Garbe J."/>
        </authorList>
    </citation>
    <scope>NUCLEOTIDE SEQUENCE</scope>
    <source>
        <strain evidence="1">Duluth1</strain>
        <tissue evidence="1">Whole animal</tissue>
    </source>
</reference>
<organism evidence="1 2">
    <name type="scientific">Dreissena polymorpha</name>
    <name type="common">Zebra mussel</name>
    <name type="synonym">Mytilus polymorpha</name>
    <dbReference type="NCBI Taxonomy" id="45954"/>
    <lineage>
        <taxon>Eukaryota</taxon>
        <taxon>Metazoa</taxon>
        <taxon>Spiralia</taxon>
        <taxon>Lophotrochozoa</taxon>
        <taxon>Mollusca</taxon>
        <taxon>Bivalvia</taxon>
        <taxon>Autobranchia</taxon>
        <taxon>Heteroconchia</taxon>
        <taxon>Euheterodonta</taxon>
        <taxon>Imparidentia</taxon>
        <taxon>Neoheterodontei</taxon>
        <taxon>Myida</taxon>
        <taxon>Dreissenoidea</taxon>
        <taxon>Dreissenidae</taxon>
        <taxon>Dreissena</taxon>
    </lineage>
</organism>
<accession>A0A9D4GN36</accession>
<reference evidence="1" key="1">
    <citation type="journal article" date="2019" name="bioRxiv">
        <title>The Genome of the Zebra Mussel, Dreissena polymorpha: A Resource for Invasive Species Research.</title>
        <authorList>
            <person name="McCartney M.A."/>
            <person name="Auch B."/>
            <person name="Kono T."/>
            <person name="Mallez S."/>
            <person name="Zhang Y."/>
            <person name="Obille A."/>
            <person name="Becker A."/>
            <person name="Abrahante J.E."/>
            <person name="Garbe J."/>
            <person name="Badalamenti J.P."/>
            <person name="Herman A."/>
            <person name="Mangelson H."/>
            <person name="Liachko I."/>
            <person name="Sullivan S."/>
            <person name="Sone E.D."/>
            <person name="Koren S."/>
            <person name="Silverstein K.A.T."/>
            <person name="Beckman K.B."/>
            <person name="Gohl D.M."/>
        </authorList>
    </citation>
    <scope>NUCLEOTIDE SEQUENCE</scope>
    <source>
        <strain evidence="1">Duluth1</strain>
        <tissue evidence="1">Whole animal</tissue>
    </source>
</reference>
<evidence type="ECO:0000313" key="1">
    <source>
        <dbReference type="EMBL" id="KAH3818426.1"/>
    </source>
</evidence>
<proteinExistence type="predicted"/>
<dbReference type="AlphaFoldDB" id="A0A9D4GN36"/>
<comment type="caution">
    <text evidence="1">The sequence shown here is derived from an EMBL/GenBank/DDBJ whole genome shotgun (WGS) entry which is preliminary data.</text>
</comment>
<protein>
    <submittedName>
        <fullName evidence="1">Uncharacterized protein</fullName>
    </submittedName>
</protein>
<keyword evidence="2" id="KW-1185">Reference proteome</keyword>
<evidence type="ECO:0000313" key="2">
    <source>
        <dbReference type="Proteomes" id="UP000828390"/>
    </source>
</evidence>
<name>A0A9D4GN36_DREPO</name>
<gene>
    <name evidence="1" type="ORF">DPMN_120050</name>
</gene>